<reference evidence="2" key="1">
    <citation type="journal article" date="2014" name="Int. J. Syst. Evol. Microbiol.">
        <title>Complete genome sequence of Corynebacterium casei LMG S-19264T (=DSM 44701T), isolated from a smear-ripened cheese.</title>
        <authorList>
            <consortium name="US DOE Joint Genome Institute (JGI-PGF)"/>
            <person name="Walter F."/>
            <person name="Albersmeier A."/>
            <person name="Kalinowski J."/>
            <person name="Ruckert C."/>
        </authorList>
    </citation>
    <scope>NUCLEOTIDE SEQUENCE</scope>
    <source>
        <strain evidence="2">JCM 12289</strain>
    </source>
</reference>
<reference evidence="2" key="3">
    <citation type="submission" date="2023-12" db="EMBL/GenBank/DDBJ databases">
        <authorList>
            <person name="Sun Q."/>
            <person name="Inoue M."/>
        </authorList>
    </citation>
    <scope>NUCLEOTIDE SEQUENCE</scope>
    <source>
        <strain evidence="2">JCM 12289</strain>
    </source>
</reference>
<evidence type="ECO:0000259" key="1">
    <source>
        <dbReference type="Pfam" id="PF01850"/>
    </source>
</evidence>
<dbReference type="AlphaFoldDB" id="A0AAV3SC38"/>
<proteinExistence type="predicted"/>
<dbReference type="InterPro" id="IPR029060">
    <property type="entry name" value="PIN-like_dom_sf"/>
</dbReference>
<dbReference type="Proteomes" id="UP000830542">
    <property type="component" value="Chromosome"/>
</dbReference>
<dbReference type="Proteomes" id="UP001500962">
    <property type="component" value="Unassembled WGS sequence"/>
</dbReference>
<sequence>MNDGPIVFDNEPLLAVLFDEPGRDIVEPFLRAVYRGDREGYISYVTYTELLYTVARAKSWKFGETAVEELERQNVVPVAVRDTWWAAARFKHDYPIALGDAFALAAADHIDGTLLVGADDDFDTVDEVAIERFRAEGV</sequence>
<dbReference type="Pfam" id="PF01850">
    <property type="entry name" value="PIN"/>
    <property type="match status" value="1"/>
</dbReference>
<evidence type="ECO:0000313" key="2">
    <source>
        <dbReference type="EMBL" id="GAA0449373.1"/>
    </source>
</evidence>
<reference evidence="3" key="2">
    <citation type="submission" date="2022-04" db="EMBL/GenBank/DDBJ databases">
        <title>Sequencing and genomic assembly of Halococcus dombrowskii.</title>
        <authorList>
            <person name="Lim S.W."/>
            <person name="MacLea K.S."/>
        </authorList>
    </citation>
    <scope>NUCLEOTIDE SEQUENCE</scope>
    <source>
        <strain evidence="3">H4</strain>
    </source>
</reference>
<dbReference type="EMBL" id="BAAADN010000002">
    <property type="protein sequence ID" value="GAA0449373.1"/>
    <property type="molecule type" value="Genomic_DNA"/>
</dbReference>
<gene>
    <name evidence="2" type="ORF">GCM10008985_00940</name>
    <name evidence="3" type="ORF">MUK72_09900</name>
</gene>
<organism evidence="2 5">
    <name type="scientific">Halococcus dombrowskii</name>
    <dbReference type="NCBI Taxonomy" id="179637"/>
    <lineage>
        <taxon>Archaea</taxon>
        <taxon>Methanobacteriati</taxon>
        <taxon>Methanobacteriota</taxon>
        <taxon>Stenosarchaea group</taxon>
        <taxon>Halobacteria</taxon>
        <taxon>Halobacteriales</taxon>
        <taxon>Halococcaceae</taxon>
        <taxon>Halococcus</taxon>
    </lineage>
</organism>
<name>A0AAV3SC38_HALDO</name>
<evidence type="ECO:0000313" key="3">
    <source>
        <dbReference type="EMBL" id="UOO94282.1"/>
    </source>
</evidence>
<dbReference type="InterPro" id="IPR002716">
    <property type="entry name" value="PIN_dom"/>
</dbReference>
<dbReference type="KEGG" id="hdo:MUK72_09900"/>
<dbReference type="RefSeq" id="WP_244699638.1">
    <property type="nucleotide sequence ID" value="NZ_BAAADN010000002.1"/>
</dbReference>
<dbReference type="SUPFAM" id="SSF88723">
    <property type="entry name" value="PIN domain-like"/>
    <property type="match status" value="1"/>
</dbReference>
<accession>A0AAV3SC38</accession>
<protein>
    <submittedName>
        <fullName evidence="2">PIN domain-containing protein</fullName>
    </submittedName>
</protein>
<dbReference type="GeneID" id="71762162"/>
<feature type="domain" description="PIN" evidence="1">
    <location>
        <begin position="6"/>
        <end position="127"/>
    </location>
</feature>
<evidence type="ECO:0000313" key="5">
    <source>
        <dbReference type="Proteomes" id="UP001500962"/>
    </source>
</evidence>
<dbReference type="EMBL" id="CP095005">
    <property type="protein sequence ID" value="UOO94282.1"/>
    <property type="molecule type" value="Genomic_DNA"/>
</dbReference>
<evidence type="ECO:0000313" key="4">
    <source>
        <dbReference type="Proteomes" id="UP000830542"/>
    </source>
</evidence>
<keyword evidence="4" id="KW-1185">Reference proteome</keyword>
<dbReference type="Gene3D" id="3.40.50.1010">
    <property type="entry name" value="5'-nuclease"/>
    <property type="match status" value="1"/>
</dbReference>